<dbReference type="PANTHER" id="PTHR31011">
    <property type="entry name" value="PROTEIN STB2-RELATED"/>
    <property type="match status" value="1"/>
</dbReference>
<dbReference type="InterPro" id="IPR038919">
    <property type="entry name" value="STB2/STB2"/>
</dbReference>
<evidence type="ECO:0000313" key="4">
    <source>
        <dbReference type="Proteomes" id="UP000697297"/>
    </source>
</evidence>
<evidence type="ECO:0000313" key="5">
    <source>
        <dbReference type="Proteomes" id="UP000738402"/>
    </source>
</evidence>
<evidence type="ECO:0000313" key="3">
    <source>
        <dbReference type="EMBL" id="KAG7764081.1"/>
    </source>
</evidence>
<evidence type="ECO:0000259" key="1">
    <source>
        <dbReference type="Pfam" id="PF25995"/>
    </source>
</evidence>
<protein>
    <recommendedName>
        <fullName evidence="1">STB6-like N-terminal domain-containing protein</fullName>
    </recommendedName>
</protein>
<dbReference type="Pfam" id="PF25995">
    <property type="entry name" value="STB6_N"/>
    <property type="match status" value="1"/>
</dbReference>
<dbReference type="AlphaFoldDB" id="A0AAN6D4Y7"/>
<dbReference type="EMBL" id="JAHLUN010000009">
    <property type="protein sequence ID" value="KAG7764081.1"/>
    <property type="molecule type" value="Genomic_DNA"/>
</dbReference>
<organism evidence="2 5">
    <name type="scientific">Ogataea haglerorum</name>
    <dbReference type="NCBI Taxonomy" id="1937702"/>
    <lineage>
        <taxon>Eukaryota</taxon>
        <taxon>Fungi</taxon>
        <taxon>Dikarya</taxon>
        <taxon>Ascomycota</taxon>
        <taxon>Saccharomycotina</taxon>
        <taxon>Pichiomycetes</taxon>
        <taxon>Pichiales</taxon>
        <taxon>Pichiaceae</taxon>
        <taxon>Ogataea</taxon>
    </lineage>
</organism>
<dbReference type="EMBL" id="JAHLUH010000007">
    <property type="protein sequence ID" value="KAG7727104.1"/>
    <property type="molecule type" value="Genomic_DNA"/>
</dbReference>
<dbReference type="Proteomes" id="UP000738402">
    <property type="component" value="Unassembled WGS sequence"/>
</dbReference>
<feature type="domain" description="STB6-like N-terminal" evidence="1">
    <location>
        <begin position="41"/>
        <end position="183"/>
    </location>
</feature>
<reference evidence="2 4" key="1">
    <citation type="journal article" date="2021" name="G3 (Bethesda)">
        <title>Genomic diversity, chromosomal rearrangements, and interspecies hybridization in the ogataea polymorpha species complex.</title>
        <authorList>
            <person name="Hanson S.J."/>
            <person name="Cinneide E.O."/>
            <person name="Salzberg L.I."/>
            <person name="Wolfe K.H."/>
            <person name="McGowan J."/>
            <person name="Fitzpatrick D.A."/>
            <person name="Matlin K."/>
        </authorList>
    </citation>
    <scope>NUCLEOTIDE SEQUENCE</scope>
    <source>
        <strain evidence="3">81-436-3</strain>
        <strain evidence="2">83-405-1</strain>
    </source>
</reference>
<name>A0AAN6D4Y7_9ASCO</name>
<dbReference type="GO" id="GO:0070822">
    <property type="term" value="C:Sin3-type complex"/>
    <property type="evidence" value="ECO:0007669"/>
    <property type="project" value="TreeGrafter"/>
</dbReference>
<proteinExistence type="predicted"/>
<gene>
    <name evidence="2" type="ORF">KL933_002813</name>
    <name evidence="3" type="ORF">KL946_003521</name>
</gene>
<dbReference type="Proteomes" id="UP000697297">
    <property type="component" value="Unassembled WGS sequence"/>
</dbReference>
<sequence>MCAAHDTQFDKIVFMSVSAASYDSLFLGSSDSTLDQDLYTTYLIADFHTYEHFKEALVGYEEVIKDIGSIRMVGYEAYIVEQWISQRSNKNTVVTYTGDSKDSIICRKFQIINDPIKWPRAFRQYVNELLESKYSSPTETDEGIIYITNLSQLESSMTLIPLPQGDIHELYKTFVVNYNLKKLGCGTRSALAICMPTKAVEDKFRNLFQIPQEVSLMYAVREIIAVVQTFLHYYDLLDARFCDGLLCEKTEDAISRWWTMVLQIPGCEEALRPNACNSLSASILTILGFTLILKSILETAGNNISVPKDPLDHEKMRIAIIQLQRAQKIKTHPGKSDNYSGKFDLETITKLLQFCNSAKFNQTFAKDLHKVRKMVKDTVVDFTSGKTLQTLKLSPSNKKLSKEQEVPVSKRLYNCQDLEQIIQLAHGKRLNYLWKCKGYEPDFDRYCLASVTRRYRAAHLPYTPPSMLDDSGTDSEMNTVSSSAKALEPSLMSLSADRVRTDDEPLRKQKSKRLIVGGSFQDSDIATDMRPRMNSYYEDSFEQQDNAQINQFSARLNRRHSIPSIQNDLNVHTINLHSSNEYVNNSILHSQATLQSRALRLRRANSFSLIQEQLTNDFDEIPTAEVFSMETMALDYLKLLRTYKIDIEKTSNSFKHSTQESKLQLLDRLRLSEYTAEYETSKSEYSKLAKRSHDVNDKLVKNNKINARLKYELRLLLQKTKEVETSLKNLNDFKMASLESKINELKTKQESLQIPKIEEPPQVSFKVALNKPRLLVSLILNYLSVWWFYLCRNVDYTRIEELWKLIDRNDRVAQFLENLYQGDDRTPPKSK</sequence>
<dbReference type="PANTHER" id="PTHR31011:SF2">
    <property type="entry name" value="PROTEIN STB2-RELATED"/>
    <property type="match status" value="1"/>
</dbReference>
<keyword evidence="4" id="KW-1185">Reference proteome</keyword>
<comment type="caution">
    <text evidence="2">The sequence shown here is derived from an EMBL/GenBank/DDBJ whole genome shotgun (WGS) entry which is preliminary data.</text>
</comment>
<dbReference type="InterPro" id="IPR059025">
    <property type="entry name" value="STB6_N"/>
</dbReference>
<accession>A0AAN6D4Y7</accession>
<evidence type="ECO:0000313" key="2">
    <source>
        <dbReference type="EMBL" id="KAG7727104.1"/>
    </source>
</evidence>